<keyword evidence="3" id="KW-1185">Reference proteome</keyword>
<accession>A0A7J7Y021</accession>
<dbReference type="AlphaFoldDB" id="A0A7J7Y021"/>
<evidence type="ECO:0000313" key="2">
    <source>
        <dbReference type="EMBL" id="KAF6355327.1"/>
    </source>
</evidence>
<sequence>MSPPLTQPQYKKGAPLPVGVNPRALSLGYVGLPGTQNKPFPFLSFLIHWTLFLAPPPEPPNLTFGALKPGWREHSLWPSLHGSGCPPLPPRGSGPIRTSSLQLSNFSQFGSISGESRPAPVPVPGGRPPAGISVRKPWPRQRLPLRTLPGRLLRTWEGSRDASTPPTVPPSLRSVG</sequence>
<evidence type="ECO:0000313" key="3">
    <source>
        <dbReference type="Proteomes" id="UP000527355"/>
    </source>
</evidence>
<feature type="region of interest" description="Disordered" evidence="1">
    <location>
        <begin position="154"/>
        <end position="176"/>
    </location>
</feature>
<reference evidence="2 3" key="1">
    <citation type="journal article" date="2020" name="Nature">
        <title>Six reference-quality genomes reveal evolution of bat adaptations.</title>
        <authorList>
            <person name="Jebb D."/>
            <person name="Huang Z."/>
            <person name="Pippel M."/>
            <person name="Hughes G.M."/>
            <person name="Lavrichenko K."/>
            <person name="Devanna P."/>
            <person name="Winkler S."/>
            <person name="Jermiin L.S."/>
            <person name="Skirmuntt E.C."/>
            <person name="Katzourakis A."/>
            <person name="Burkitt-Gray L."/>
            <person name="Ray D.A."/>
            <person name="Sullivan K.A.M."/>
            <person name="Roscito J.G."/>
            <person name="Kirilenko B.M."/>
            <person name="Davalos L.M."/>
            <person name="Corthals A.P."/>
            <person name="Power M.L."/>
            <person name="Jones G."/>
            <person name="Ransome R.D."/>
            <person name="Dechmann D.K.N."/>
            <person name="Locatelli A.G."/>
            <person name="Puechmaille S.J."/>
            <person name="Fedrigo O."/>
            <person name="Jarvis E.D."/>
            <person name="Hiller M."/>
            <person name="Vernes S.C."/>
            <person name="Myers E.W."/>
            <person name="Teeling E.C."/>
        </authorList>
    </citation>
    <scope>NUCLEOTIDE SEQUENCE [LARGE SCALE GENOMIC DNA]</scope>
    <source>
        <strain evidence="2">MMyoMyo1</strain>
        <tissue evidence="2">Flight muscle</tissue>
    </source>
</reference>
<organism evidence="2 3">
    <name type="scientific">Myotis myotis</name>
    <name type="common">Greater mouse-eared bat</name>
    <name type="synonym">Vespertilio myotis</name>
    <dbReference type="NCBI Taxonomy" id="51298"/>
    <lineage>
        <taxon>Eukaryota</taxon>
        <taxon>Metazoa</taxon>
        <taxon>Chordata</taxon>
        <taxon>Craniata</taxon>
        <taxon>Vertebrata</taxon>
        <taxon>Euteleostomi</taxon>
        <taxon>Mammalia</taxon>
        <taxon>Eutheria</taxon>
        <taxon>Laurasiatheria</taxon>
        <taxon>Chiroptera</taxon>
        <taxon>Yangochiroptera</taxon>
        <taxon>Vespertilionidae</taxon>
        <taxon>Myotis</taxon>
    </lineage>
</organism>
<feature type="region of interest" description="Disordered" evidence="1">
    <location>
        <begin position="114"/>
        <end position="138"/>
    </location>
</feature>
<gene>
    <name evidence="2" type="ORF">mMyoMyo1_011497</name>
</gene>
<evidence type="ECO:0000256" key="1">
    <source>
        <dbReference type="SAM" id="MobiDB-lite"/>
    </source>
</evidence>
<protein>
    <submittedName>
        <fullName evidence="2">Uncharacterized protein</fullName>
    </submittedName>
</protein>
<dbReference type="EMBL" id="JABWUV010000005">
    <property type="protein sequence ID" value="KAF6355327.1"/>
    <property type="molecule type" value="Genomic_DNA"/>
</dbReference>
<name>A0A7J7Y021_MYOMY</name>
<proteinExistence type="predicted"/>
<comment type="caution">
    <text evidence="2">The sequence shown here is derived from an EMBL/GenBank/DDBJ whole genome shotgun (WGS) entry which is preliminary data.</text>
</comment>
<dbReference type="Proteomes" id="UP000527355">
    <property type="component" value="Unassembled WGS sequence"/>
</dbReference>